<protein>
    <recommendedName>
        <fullName evidence="5">RING-type domain-containing protein</fullName>
    </recommendedName>
</protein>
<evidence type="ECO:0000313" key="7">
    <source>
        <dbReference type="EMBL" id="KAA1104434.1"/>
    </source>
</evidence>
<dbReference type="GO" id="GO:0008270">
    <property type="term" value="F:zinc ion binding"/>
    <property type="evidence" value="ECO:0007669"/>
    <property type="project" value="UniProtKB-KW"/>
</dbReference>
<dbReference type="AlphaFoldDB" id="A0A5B0PUS4"/>
<dbReference type="PANTHER" id="PTHR14155:SF610">
    <property type="entry name" value="OS01G0755700 PROTEIN"/>
    <property type="match status" value="1"/>
</dbReference>
<evidence type="ECO:0000256" key="2">
    <source>
        <dbReference type="ARBA" id="ARBA00022771"/>
    </source>
</evidence>
<evidence type="ECO:0000256" key="3">
    <source>
        <dbReference type="ARBA" id="ARBA00022833"/>
    </source>
</evidence>
<dbReference type="OrthoDB" id="8062037at2759"/>
<proteinExistence type="predicted"/>
<dbReference type="Proteomes" id="UP000325313">
    <property type="component" value="Unassembled WGS sequence"/>
</dbReference>
<dbReference type="InterPro" id="IPR013083">
    <property type="entry name" value="Znf_RING/FYVE/PHD"/>
</dbReference>
<dbReference type="EMBL" id="VDEP01000505">
    <property type="protein sequence ID" value="KAA1068495.1"/>
    <property type="molecule type" value="Genomic_DNA"/>
</dbReference>
<feature type="domain" description="RING-type" evidence="5">
    <location>
        <begin position="102"/>
        <end position="144"/>
    </location>
</feature>
<evidence type="ECO:0000313" key="8">
    <source>
        <dbReference type="Proteomes" id="UP000324748"/>
    </source>
</evidence>
<dbReference type="Proteomes" id="UP000324748">
    <property type="component" value="Unassembled WGS sequence"/>
</dbReference>
<keyword evidence="1" id="KW-0479">Metal-binding</keyword>
<keyword evidence="8" id="KW-1185">Reference proteome</keyword>
<evidence type="ECO:0000259" key="5">
    <source>
        <dbReference type="PROSITE" id="PS50089"/>
    </source>
</evidence>
<keyword evidence="3" id="KW-0862">Zinc</keyword>
<accession>A0A5B0PUS4</accession>
<gene>
    <name evidence="7" type="ORF">PGT21_023419</name>
    <name evidence="6" type="ORF">PGTUg99_026986</name>
</gene>
<dbReference type="Pfam" id="PF13639">
    <property type="entry name" value="zf-RING_2"/>
    <property type="match status" value="1"/>
</dbReference>
<keyword evidence="2 4" id="KW-0863">Zinc-finger</keyword>
<dbReference type="Gene3D" id="3.30.40.10">
    <property type="entry name" value="Zinc/RING finger domain, C3HC4 (zinc finger)"/>
    <property type="match status" value="1"/>
</dbReference>
<dbReference type="EMBL" id="VSWC01000041">
    <property type="protein sequence ID" value="KAA1104434.1"/>
    <property type="molecule type" value="Genomic_DNA"/>
</dbReference>
<comment type="caution">
    <text evidence="7">The sequence shown here is derived from an EMBL/GenBank/DDBJ whole genome shotgun (WGS) entry which is preliminary data.</text>
</comment>
<reference evidence="8 9" key="1">
    <citation type="submission" date="2019-05" db="EMBL/GenBank/DDBJ databases">
        <title>Emergence of the Ug99 lineage of the wheat stem rust pathogen through somatic hybridization.</title>
        <authorList>
            <person name="Li F."/>
            <person name="Upadhyaya N.M."/>
            <person name="Sperschneider J."/>
            <person name="Matny O."/>
            <person name="Nguyen-Phuc H."/>
            <person name="Mago R."/>
            <person name="Raley C."/>
            <person name="Miller M.E."/>
            <person name="Silverstein K.A.T."/>
            <person name="Henningsen E."/>
            <person name="Hirsch C.D."/>
            <person name="Visser B."/>
            <person name="Pretorius Z.A."/>
            <person name="Steffenson B.J."/>
            <person name="Schwessinger B."/>
            <person name="Dodds P.N."/>
            <person name="Figueroa M."/>
        </authorList>
    </citation>
    <scope>NUCLEOTIDE SEQUENCE [LARGE SCALE GENOMIC DNA]</scope>
    <source>
        <strain evidence="7">21-0</strain>
        <strain evidence="6 9">Ug99</strain>
    </source>
</reference>
<dbReference type="PANTHER" id="PTHR14155">
    <property type="entry name" value="RING FINGER DOMAIN-CONTAINING"/>
    <property type="match status" value="1"/>
</dbReference>
<dbReference type="PROSITE" id="PS50089">
    <property type="entry name" value="ZF_RING_2"/>
    <property type="match status" value="1"/>
</dbReference>
<evidence type="ECO:0000313" key="9">
    <source>
        <dbReference type="Proteomes" id="UP000325313"/>
    </source>
</evidence>
<dbReference type="InterPro" id="IPR001841">
    <property type="entry name" value="Znf_RING"/>
</dbReference>
<dbReference type="InterPro" id="IPR053238">
    <property type="entry name" value="RING-H2_zinc_finger"/>
</dbReference>
<organism evidence="7 8">
    <name type="scientific">Puccinia graminis f. sp. tritici</name>
    <dbReference type="NCBI Taxonomy" id="56615"/>
    <lineage>
        <taxon>Eukaryota</taxon>
        <taxon>Fungi</taxon>
        <taxon>Dikarya</taxon>
        <taxon>Basidiomycota</taxon>
        <taxon>Pucciniomycotina</taxon>
        <taxon>Pucciniomycetes</taxon>
        <taxon>Pucciniales</taxon>
        <taxon>Pucciniaceae</taxon>
        <taxon>Puccinia</taxon>
    </lineage>
</organism>
<evidence type="ECO:0000256" key="1">
    <source>
        <dbReference type="ARBA" id="ARBA00022723"/>
    </source>
</evidence>
<name>A0A5B0PUS4_PUCGR</name>
<evidence type="ECO:0000313" key="6">
    <source>
        <dbReference type="EMBL" id="KAA1068495.1"/>
    </source>
</evidence>
<dbReference type="SMART" id="SM00184">
    <property type="entry name" value="RING"/>
    <property type="match status" value="1"/>
</dbReference>
<evidence type="ECO:0000256" key="4">
    <source>
        <dbReference type="PROSITE-ProRule" id="PRU00175"/>
    </source>
</evidence>
<dbReference type="SUPFAM" id="SSF57850">
    <property type="entry name" value="RING/U-box"/>
    <property type="match status" value="1"/>
</dbReference>
<sequence length="197" mass="22889">MKLCSFSSWLDDKDEFHFAILNLTLSSSHLFCRSTDFSQVSILICGIPLEQGVSSPVNDSRNVRHSRRSLKQKCSKTILDGMRRLNPFGWSSARPNDEQGACSICLGEYQVGDKKMSWPDCSHILHQDCAEEWRKVQATCPLCRGNDKKLSQELAGRRLEKQRNAFFEHLRRRLLEIGNPRNEWEEREVDRLRHLLE</sequence>